<dbReference type="EMBL" id="CAJVPV010006606">
    <property type="protein sequence ID" value="CAG8607477.1"/>
    <property type="molecule type" value="Genomic_DNA"/>
</dbReference>
<dbReference type="InterPro" id="IPR012337">
    <property type="entry name" value="RNaseH-like_sf"/>
</dbReference>
<feature type="domain" description="C2H2-type" evidence="7">
    <location>
        <begin position="244"/>
        <end position="275"/>
    </location>
</feature>
<name>A0A9N9CL03_9GLOM</name>
<dbReference type="PANTHER" id="PTHR46481">
    <property type="entry name" value="ZINC FINGER BED DOMAIN-CONTAINING PROTEIN 4"/>
    <property type="match status" value="1"/>
</dbReference>
<evidence type="ECO:0000256" key="3">
    <source>
        <dbReference type="ARBA" id="ARBA00022771"/>
    </source>
</evidence>
<evidence type="ECO:0000256" key="1">
    <source>
        <dbReference type="ARBA" id="ARBA00004123"/>
    </source>
</evidence>
<keyword evidence="4" id="KW-0862">Zinc</keyword>
<dbReference type="PROSITE" id="PS50157">
    <property type="entry name" value="ZINC_FINGER_C2H2_2"/>
    <property type="match status" value="1"/>
</dbReference>
<comment type="subcellular location">
    <subcellularLocation>
        <location evidence="1">Nucleus</location>
    </subcellularLocation>
</comment>
<evidence type="ECO:0000259" key="7">
    <source>
        <dbReference type="PROSITE" id="PS50157"/>
    </source>
</evidence>
<keyword evidence="3 6" id="KW-0863">Zinc-finger</keyword>
<dbReference type="Proteomes" id="UP000789342">
    <property type="component" value="Unassembled WGS sequence"/>
</dbReference>
<organism evidence="8 9">
    <name type="scientific">Acaulospora morrowiae</name>
    <dbReference type="NCBI Taxonomy" id="94023"/>
    <lineage>
        <taxon>Eukaryota</taxon>
        <taxon>Fungi</taxon>
        <taxon>Fungi incertae sedis</taxon>
        <taxon>Mucoromycota</taxon>
        <taxon>Glomeromycotina</taxon>
        <taxon>Glomeromycetes</taxon>
        <taxon>Diversisporales</taxon>
        <taxon>Acaulosporaceae</taxon>
        <taxon>Acaulospora</taxon>
    </lineage>
</organism>
<evidence type="ECO:0000256" key="5">
    <source>
        <dbReference type="ARBA" id="ARBA00023242"/>
    </source>
</evidence>
<dbReference type="InterPro" id="IPR052035">
    <property type="entry name" value="ZnF_BED_domain_contain"/>
</dbReference>
<keyword evidence="2" id="KW-0479">Metal-binding</keyword>
<dbReference type="PANTHER" id="PTHR46481:SF10">
    <property type="entry name" value="ZINC FINGER BED DOMAIN-CONTAINING PROTEIN 39"/>
    <property type="match status" value="1"/>
</dbReference>
<dbReference type="AlphaFoldDB" id="A0A9N9CL03"/>
<dbReference type="PROSITE" id="PS00028">
    <property type="entry name" value="ZINC_FINGER_C2H2_1"/>
    <property type="match status" value="1"/>
</dbReference>
<dbReference type="GO" id="GO:0008270">
    <property type="term" value="F:zinc ion binding"/>
    <property type="evidence" value="ECO:0007669"/>
    <property type="project" value="UniProtKB-KW"/>
</dbReference>
<dbReference type="OrthoDB" id="2416422at2759"/>
<evidence type="ECO:0000256" key="4">
    <source>
        <dbReference type="ARBA" id="ARBA00022833"/>
    </source>
</evidence>
<evidence type="ECO:0000313" key="8">
    <source>
        <dbReference type="EMBL" id="CAG8607477.1"/>
    </source>
</evidence>
<sequence>MLHPALYTKNFTILIFLYASDGDHLRYYTLSYTTESFASHSKTSLYMIIQFDSNDTGIIKGYLTGKSQNLIDHIENIAGRGPSLSSSVKNSSHLNARGLNSPNFVKNTYHNVENKYHMICRIDYDEKLTYVRLIDNEVLKLPNILSPIYIYSERMRTYALYTVRGVFISYASEGNYNSSGLVESPTSIVYSPFNGIYREENNGELTLVGYITRENYPLLYGFSCPECDLLFRYTFESAYWNRPYGCTFPECNRYFQMINNKNRHERICHRKGGRPKDPVWEDFDIGISDSKGHYKANCKFCTKAKWQRGRPAIMMAHLALHCKGNIPDNIRHKWLVTLAKKTEKNININDDYNDDVTFKKAKKEATYQITKDRINEINFTNQLQHYDNLTLTLDGWSSPSNNSLYNFFITTPDRKEYLHSIVDFLLFKQTGQFITEEIAKVVDSIGSQQFIACVTDAGSNIRVAREITTQNYSHILNMKCIVHAINLIATDLVQVPQIKKNIKKANDVIEYFKLSHRAGSLFRNIINTMKIKGGGLETYVKTRWCSFYNTAISIV</sequence>
<comment type="caution">
    <text evidence="8">The sequence shown here is derived from an EMBL/GenBank/DDBJ whole genome shotgun (WGS) entry which is preliminary data.</text>
</comment>
<proteinExistence type="predicted"/>
<dbReference type="Pfam" id="PF04937">
    <property type="entry name" value="DUF659"/>
    <property type="match status" value="1"/>
</dbReference>
<keyword evidence="5" id="KW-0539">Nucleus</keyword>
<evidence type="ECO:0000256" key="6">
    <source>
        <dbReference type="PROSITE-ProRule" id="PRU00042"/>
    </source>
</evidence>
<accession>A0A9N9CL03</accession>
<keyword evidence="9" id="KW-1185">Reference proteome</keyword>
<gene>
    <name evidence="8" type="ORF">AMORRO_LOCUS8066</name>
</gene>
<dbReference type="InterPro" id="IPR007021">
    <property type="entry name" value="DUF659"/>
</dbReference>
<dbReference type="GO" id="GO:0005634">
    <property type="term" value="C:nucleus"/>
    <property type="evidence" value="ECO:0007669"/>
    <property type="project" value="UniProtKB-SubCell"/>
</dbReference>
<dbReference type="SUPFAM" id="SSF53098">
    <property type="entry name" value="Ribonuclease H-like"/>
    <property type="match status" value="1"/>
</dbReference>
<evidence type="ECO:0000256" key="2">
    <source>
        <dbReference type="ARBA" id="ARBA00022723"/>
    </source>
</evidence>
<protein>
    <submittedName>
        <fullName evidence="8">5709_t:CDS:1</fullName>
    </submittedName>
</protein>
<dbReference type="InterPro" id="IPR013087">
    <property type="entry name" value="Znf_C2H2_type"/>
</dbReference>
<reference evidence="8" key="1">
    <citation type="submission" date="2021-06" db="EMBL/GenBank/DDBJ databases">
        <authorList>
            <person name="Kallberg Y."/>
            <person name="Tangrot J."/>
            <person name="Rosling A."/>
        </authorList>
    </citation>
    <scope>NUCLEOTIDE SEQUENCE</scope>
    <source>
        <strain evidence="8">CL551</strain>
    </source>
</reference>
<evidence type="ECO:0000313" key="9">
    <source>
        <dbReference type="Proteomes" id="UP000789342"/>
    </source>
</evidence>